<organism evidence="5 6">
    <name type="scientific">Phytophthora nicotianae P1976</name>
    <dbReference type="NCBI Taxonomy" id="1317066"/>
    <lineage>
        <taxon>Eukaryota</taxon>
        <taxon>Sar</taxon>
        <taxon>Stramenopiles</taxon>
        <taxon>Oomycota</taxon>
        <taxon>Peronosporomycetes</taxon>
        <taxon>Peronosporales</taxon>
        <taxon>Peronosporaceae</taxon>
        <taxon>Phytophthora</taxon>
    </lineage>
</organism>
<name>A0A081AVZ2_PHYNI</name>
<dbReference type="InterPro" id="IPR003656">
    <property type="entry name" value="Znf_BED"/>
</dbReference>
<keyword evidence="1" id="KW-0479">Metal-binding</keyword>
<gene>
    <name evidence="5" type="ORF">F444_02855</name>
</gene>
<feature type="domain" description="BED-type" evidence="4">
    <location>
        <begin position="15"/>
        <end position="47"/>
    </location>
</feature>
<evidence type="ECO:0000313" key="5">
    <source>
        <dbReference type="EMBL" id="ETO83053.1"/>
    </source>
</evidence>
<keyword evidence="3" id="KW-0862">Zinc</keyword>
<comment type="caution">
    <text evidence="5">The sequence shown here is derived from an EMBL/GenBank/DDBJ whole genome shotgun (WGS) entry which is preliminary data.</text>
</comment>
<keyword evidence="2" id="KW-0863">Zinc-finger</keyword>
<accession>A0A081AVZ2</accession>
<dbReference type="GO" id="GO:0008270">
    <property type="term" value="F:zinc ion binding"/>
    <property type="evidence" value="ECO:0007669"/>
    <property type="project" value="UniProtKB-KW"/>
</dbReference>
<proteinExistence type="predicted"/>
<evidence type="ECO:0000256" key="2">
    <source>
        <dbReference type="ARBA" id="ARBA00022771"/>
    </source>
</evidence>
<evidence type="ECO:0000313" key="6">
    <source>
        <dbReference type="Proteomes" id="UP000028582"/>
    </source>
</evidence>
<dbReference type="Pfam" id="PF02892">
    <property type="entry name" value="zf-BED"/>
    <property type="match status" value="1"/>
</dbReference>
<dbReference type="AlphaFoldDB" id="A0A081AVZ2"/>
<dbReference type="Proteomes" id="UP000028582">
    <property type="component" value="Unassembled WGS sequence"/>
</dbReference>
<evidence type="ECO:0000256" key="3">
    <source>
        <dbReference type="ARBA" id="ARBA00022833"/>
    </source>
</evidence>
<evidence type="ECO:0000256" key="1">
    <source>
        <dbReference type="ARBA" id="ARBA00022723"/>
    </source>
</evidence>
<reference evidence="5 6" key="1">
    <citation type="submission" date="2013-11" db="EMBL/GenBank/DDBJ databases">
        <title>The Genome Sequence of Phytophthora parasitica P1976.</title>
        <authorList>
            <consortium name="The Broad Institute Genomics Platform"/>
            <person name="Russ C."/>
            <person name="Tyler B."/>
            <person name="Panabieres F."/>
            <person name="Shan W."/>
            <person name="Tripathy S."/>
            <person name="Grunwald N."/>
            <person name="Machado M."/>
            <person name="Johnson C.S."/>
            <person name="Walker B."/>
            <person name="Young S."/>
            <person name="Zeng Q."/>
            <person name="Gargeya S."/>
            <person name="Fitzgerald M."/>
            <person name="Haas B."/>
            <person name="Abouelleil A."/>
            <person name="Allen A.W."/>
            <person name="Alvarado L."/>
            <person name="Arachchi H.M."/>
            <person name="Berlin A.M."/>
            <person name="Chapman S.B."/>
            <person name="Gainer-Dewar J."/>
            <person name="Goldberg J."/>
            <person name="Griggs A."/>
            <person name="Gujja S."/>
            <person name="Hansen M."/>
            <person name="Howarth C."/>
            <person name="Imamovic A."/>
            <person name="Ireland A."/>
            <person name="Larimer J."/>
            <person name="McCowan C."/>
            <person name="Murphy C."/>
            <person name="Pearson M."/>
            <person name="Poon T.W."/>
            <person name="Priest M."/>
            <person name="Roberts A."/>
            <person name="Saif S."/>
            <person name="Shea T."/>
            <person name="Sisk P."/>
            <person name="Sykes S."/>
            <person name="Wortman J."/>
            <person name="Nusbaum C."/>
            <person name="Birren B."/>
        </authorList>
    </citation>
    <scope>NUCLEOTIDE SEQUENCE [LARGE SCALE GENOMIC DNA]</scope>
    <source>
        <strain evidence="5 6">P1976</strain>
    </source>
</reference>
<dbReference type="GO" id="GO:0003677">
    <property type="term" value="F:DNA binding"/>
    <property type="evidence" value="ECO:0007669"/>
    <property type="project" value="InterPro"/>
</dbReference>
<evidence type="ECO:0000259" key="4">
    <source>
        <dbReference type="Pfam" id="PF02892"/>
    </source>
</evidence>
<dbReference type="EMBL" id="ANJA01000571">
    <property type="protein sequence ID" value="ETO83053.1"/>
    <property type="molecule type" value="Genomic_DNA"/>
</dbReference>
<protein>
    <recommendedName>
        <fullName evidence="4">BED-type domain-containing protein</fullName>
    </recommendedName>
</protein>
<sequence>MKNAEIVKTLYNDPTSTELTCTICNEVVKQKKEAGYKNLITHLRSHHDGFESVAEECMKKNCQPISPQGCCRGRPLSKLKPSTTQR</sequence>